<keyword evidence="1" id="KW-1133">Transmembrane helix</keyword>
<reference evidence="2 3" key="1">
    <citation type="journal article" date="2009" name="BMC Genomics">
        <title>The complete genome sequence of Xanthomonas albilineans provides new insights into the reductive genome evolution of the xylem-limited Xanthomonadaceae.</title>
        <authorList>
            <person name="Pieretti I."/>
            <person name="Royer M."/>
            <person name="Barbe V."/>
            <person name="Carrere S."/>
            <person name="Koebnik R."/>
            <person name="Cociancich S."/>
            <person name="Couloux A."/>
            <person name="Darrasse A."/>
            <person name="Gouzy J."/>
            <person name="Jacques M.A."/>
            <person name="Lauber E."/>
            <person name="Manceau C."/>
            <person name="Mangenot S."/>
            <person name="Poussier S."/>
            <person name="Segurens B."/>
            <person name="Szurek B."/>
            <person name="Verdier V."/>
            <person name="Arlat M."/>
            <person name="Rott P."/>
        </authorList>
    </citation>
    <scope>NUCLEOTIDE SEQUENCE [LARGE SCALE GENOMIC DNA]</scope>
    <source>
        <strain evidence="3">GPE PC73 / CFBP 7063</strain>
    </source>
</reference>
<proteinExistence type="predicted"/>
<keyword evidence="1" id="KW-0812">Transmembrane</keyword>
<organism evidence="2 3">
    <name type="scientific">Xanthomonas albilineans (strain GPE PC73 / CFBP 7063)</name>
    <dbReference type="NCBI Taxonomy" id="380358"/>
    <lineage>
        <taxon>Bacteria</taxon>
        <taxon>Pseudomonadati</taxon>
        <taxon>Pseudomonadota</taxon>
        <taxon>Gammaproteobacteria</taxon>
        <taxon>Lysobacterales</taxon>
        <taxon>Lysobacteraceae</taxon>
        <taxon>Xanthomonas</taxon>
    </lineage>
</organism>
<gene>
    <name evidence="2" type="ordered locus">XALc_2558</name>
</gene>
<name>D2UF76_XANAP</name>
<dbReference type="Proteomes" id="UP000001890">
    <property type="component" value="Chromosome"/>
</dbReference>
<dbReference type="AlphaFoldDB" id="D2UF76"/>
<dbReference type="KEGG" id="xal:XALC_2558"/>
<evidence type="ECO:0000313" key="3">
    <source>
        <dbReference type="Proteomes" id="UP000001890"/>
    </source>
</evidence>
<dbReference type="EMBL" id="FP565176">
    <property type="protein sequence ID" value="CBA17037.1"/>
    <property type="molecule type" value="Genomic_DNA"/>
</dbReference>
<feature type="transmembrane region" description="Helical" evidence="1">
    <location>
        <begin position="67"/>
        <end position="85"/>
    </location>
</feature>
<evidence type="ECO:0000256" key="1">
    <source>
        <dbReference type="SAM" id="Phobius"/>
    </source>
</evidence>
<accession>D2UF76</accession>
<evidence type="ECO:0000313" key="2">
    <source>
        <dbReference type="EMBL" id="CBA17037.1"/>
    </source>
</evidence>
<sequence length="167" mass="19494">MQCEGQLKMEEIMAPIKDFRWELSLKRRIIPFQSISQLASFFFYLFSAEILIFSLIEILPGDIEDKIFIMIPSILLSFFPLYEVIPKSFIIEGMSAAEICYKIEGKLDKLGYERCEKQTEFVYFSKLPKIISWKENSVRLIDVKDGCKVIAPKLISKKIHDFCAELF</sequence>
<keyword evidence="3" id="KW-1185">Reference proteome</keyword>
<dbReference type="STRING" id="380358.XALC_2558"/>
<keyword evidence="1" id="KW-0472">Membrane</keyword>
<feature type="transmembrane region" description="Helical" evidence="1">
    <location>
        <begin position="35"/>
        <end position="55"/>
    </location>
</feature>
<protein>
    <submittedName>
        <fullName evidence="2">Uncharacterized protein</fullName>
    </submittedName>
</protein>